<comment type="caution">
    <text evidence="3">The sequence shown here is derived from an EMBL/GenBank/DDBJ whole genome shotgun (WGS) entry which is preliminary data.</text>
</comment>
<feature type="compositionally biased region" description="Polar residues" evidence="1">
    <location>
        <begin position="161"/>
        <end position="176"/>
    </location>
</feature>
<reference evidence="3 4" key="1">
    <citation type="submission" date="2021-02" db="EMBL/GenBank/DDBJ databases">
        <title>Plant Genome Project.</title>
        <authorList>
            <person name="Zhang R.-G."/>
        </authorList>
    </citation>
    <scope>NUCLEOTIDE SEQUENCE [LARGE SCALE GENOMIC DNA]</scope>
    <source>
        <tissue evidence="3">Leaves</tissue>
    </source>
</reference>
<evidence type="ECO:0000256" key="1">
    <source>
        <dbReference type="SAM" id="MobiDB-lite"/>
    </source>
</evidence>
<accession>A0ABQ8HKX0</accession>
<evidence type="ECO:0000313" key="4">
    <source>
        <dbReference type="Proteomes" id="UP000827721"/>
    </source>
</evidence>
<protein>
    <recommendedName>
        <fullName evidence="2">Retrotransposon gag domain-containing protein</fullName>
    </recommendedName>
</protein>
<dbReference type="EMBL" id="JAFEMO010000009">
    <property type="protein sequence ID" value="KAH7564995.1"/>
    <property type="molecule type" value="Genomic_DNA"/>
</dbReference>
<name>A0ABQ8HKX0_9ROSI</name>
<evidence type="ECO:0000313" key="3">
    <source>
        <dbReference type="EMBL" id="KAH7564995.1"/>
    </source>
</evidence>
<dbReference type="PANTHER" id="PTHR15503">
    <property type="entry name" value="LDOC1 RELATED"/>
    <property type="match status" value="1"/>
</dbReference>
<sequence>MVPVIQSVPYSSWRVISRFRGYGMHRGVDGHLFGILIKRQGQGLVESPTEETSRGVSWADFRKEFSEKFYPKSYRDARVEEFFRLEQGSMFVADYERRFSELIKAMSYIADNEKEKANRFAVGLNPKIRAYVASAAHTQYRALVEAATRVEKSMAVIPRSQPQKRSWSGLQSSQASLKPVTGSRGTTESIRTRPLCSRCGRNHTGSAGRLQGRPVRAGANREVVSSLEGLAVQVSPVEELVGVDHLGDSQGGPILRDAYVLIDPEATHSFVSMGFAANVSI</sequence>
<proteinExistence type="predicted"/>
<feature type="region of interest" description="Disordered" evidence="1">
    <location>
        <begin position="161"/>
        <end position="189"/>
    </location>
</feature>
<dbReference type="InterPro" id="IPR032567">
    <property type="entry name" value="RTL1-rel"/>
</dbReference>
<organism evidence="3 4">
    <name type="scientific">Xanthoceras sorbifolium</name>
    <dbReference type="NCBI Taxonomy" id="99658"/>
    <lineage>
        <taxon>Eukaryota</taxon>
        <taxon>Viridiplantae</taxon>
        <taxon>Streptophyta</taxon>
        <taxon>Embryophyta</taxon>
        <taxon>Tracheophyta</taxon>
        <taxon>Spermatophyta</taxon>
        <taxon>Magnoliopsida</taxon>
        <taxon>eudicotyledons</taxon>
        <taxon>Gunneridae</taxon>
        <taxon>Pentapetalae</taxon>
        <taxon>rosids</taxon>
        <taxon>malvids</taxon>
        <taxon>Sapindales</taxon>
        <taxon>Sapindaceae</taxon>
        <taxon>Xanthoceroideae</taxon>
        <taxon>Xanthoceras</taxon>
    </lineage>
</organism>
<dbReference type="Pfam" id="PF03732">
    <property type="entry name" value="Retrotrans_gag"/>
    <property type="match status" value="1"/>
</dbReference>
<evidence type="ECO:0000259" key="2">
    <source>
        <dbReference type="Pfam" id="PF03732"/>
    </source>
</evidence>
<dbReference type="Proteomes" id="UP000827721">
    <property type="component" value="Unassembled WGS sequence"/>
</dbReference>
<keyword evidence="4" id="KW-1185">Reference proteome</keyword>
<dbReference type="InterPro" id="IPR005162">
    <property type="entry name" value="Retrotrans_gag_dom"/>
</dbReference>
<dbReference type="PANTHER" id="PTHR15503:SF45">
    <property type="entry name" value="RNA-DIRECTED DNA POLYMERASE HOMOLOG"/>
    <property type="match status" value="1"/>
</dbReference>
<gene>
    <name evidence="3" type="ORF">JRO89_XS09G0100800</name>
</gene>
<feature type="domain" description="Retrotransposon gag" evidence="2">
    <location>
        <begin position="52"/>
        <end position="126"/>
    </location>
</feature>